<gene>
    <name evidence="1" type="ORF">LRP29_30680</name>
</gene>
<keyword evidence="2" id="KW-1185">Reference proteome</keyword>
<accession>A0AB38TA30</accession>
<sequence>MARNSFLFLAMPEQPRKPRRLVQTLCKAHEVGQLIRVRCVNCNITRHYLPGDLAKLVGDIPFWDVDRHMRCERCKRRDLDVDILLPSASEGLRIRVRRLVEIRMVRRVVWRDE</sequence>
<protein>
    <submittedName>
        <fullName evidence="1">Uncharacterized protein</fullName>
    </submittedName>
</protein>
<evidence type="ECO:0000313" key="1">
    <source>
        <dbReference type="EMBL" id="UTU51772.1"/>
    </source>
</evidence>
<name>A0AB38TA30_9HYPH</name>
<reference evidence="1 2" key="1">
    <citation type="journal article" date="2022" name="Microbiol. Resour. Announc.">
        <title>Complete Genome Sequence of Mesorhizobium ciceri Strain R30, a Rhizobium Used as a Commercial Inoculant for Chickpea in Argentina.</title>
        <authorList>
            <person name="Foresto E."/>
            <person name="Revale S."/>
            <person name="Primo E."/>
            <person name="Nievas F."/>
            <person name="Carezzano E."/>
            <person name="Puente M."/>
            <person name="Alzari P."/>
            <person name="Mart M."/>
            <person name="Ben-Assaya M."/>
            <person name="Mornico D."/>
            <person name="Santoro M."/>
            <person name="Mart F."/>
            <person name="Giordano W."/>
            <person name="Bogino P."/>
        </authorList>
    </citation>
    <scope>NUCLEOTIDE SEQUENCE [LARGE SCALE GENOMIC DNA]</scope>
    <source>
        <strain evidence="1 2">R30</strain>
    </source>
</reference>
<dbReference type="Proteomes" id="UP001060070">
    <property type="component" value="Chromosome"/>
</dbReference>
<organism evidence="1 2">
    <name type="scientific">Mesorhizobium ciceri</name>
    <dbReference type="NCBI Taxonomy" id="39645"/>
    <lineage>
        <taxon>Bacteria</taxon>
        <taxon>Pseudomonadati</taxon>
        <taxon>Pseudomonadota</taxon>
        <taxon>Alphaproteobacteria</taxon>
        <taxon>Hyphomicrobiales</taxon>
        <taxon>Phyllobacteriaceae</taxon>
        <taxon>Mesorhizobium</taxon>
    </lineage>
</organism>
<evidence type="ECO:0000313" key="2">
    <source>
        <dbReference type="Proteomes" id="UP001060070"/>
    </source>
</evidence>
<proteinExistence type="predicted"/>
<dbReference type="EMBL" id="CP088147">
    <property type="protein sequence ID" value="UTU51772.1"/>
    <property type="molecule type" value="Genomic_DNA"/>
</dbReference>
<dbReference type="AlphaFoldDB" id="A0AB38TA30"/>
<dbReference type="RefSeq" id="WP_245265323.1">
    <property type="nucleotide sequence ID" value="NZ_CP088147.1"/>
</dbReference>